<dbReference type="EMBL" id="JAAKFY010000011">
    <property type="protein sequence ID" value="KAF3849439.1"/>
    <property type="molecule type" value="Genomic_DNA"/>
</dbReference>
<keyword evidence="10" id="KW-1185">Reference proteome</keyword>
<feature type="region of interest" description="Disordered" evidence="6">
    <location>
        <begin position="269"/>
        <end position="311"/>
    </location>
</feature>
<feature type="non-terminal residue" evidence="9">
    <location>
        <position position="1"/>
    </location>
</feature>
<dbReference type="SMART" id="SM00020">
    <property type="entry name" value="Tryp_SPc"/>
    <property type="match status" value="1"/>
</dbReference>
<dbReference type="SUPFAM" id="SSF50494">
    <property type="entry name" value="Trypsin-like serine proteases"/>
    <property type="match status" value="1"/>
</dbReference>
<evidence type="ECO:0000313" key="9">
    <source>
        <dbReference type="EMBL" id="KAF3849439.1"/>
    </source>
</evidence>
<comment type="caution">
    <text evidence="9">The sequence shown here is derived from an EMBL/GenBank/DDBJ whole genome shotgun (WGS) entry which is preliminary data.</text>
</comment>
<dbReference type="PROSITE" id="PS00134">
    <property type="entry name" value="TRYPSIN_HIS"/>
    <property type="match status" value="1"/>
</dbReference>
<dbReference type="InterPro" id="IPR009003">
    <property type="entry name" value="Peptidase_S1_PA"/>
</dbReference>
<dbReference type="Gene3D" id="2.40.10.10">
    <property type="entry name" value="Trypsin-like serine proteases"/>
    <property type="match status" value="2"/>
</dbReference>
<protein>
    <recommendedName>
        <fullName evidence="8">Peptidase S1 domain-containing protein</fullName>
    </recommendedName>
</protein>
<accession>A0A7J5YL27</accession>
<organism evidence="9 10">
    <name type="scientific">Dissostichus mawsoni</name>
    <name type="common">Antarctic cod</name>
    <dbReference type="NCBI Taxonomy" id="36200"/>
    <lineage>
        <taxon>Eukaryota</taxon>
        <taxon>Metazoa</taxon>
        <taxon>Chordata</taxon>
        <taxon>Craniata</taxon>
        <taxon>Vertebrata</taxon>
        <taxon>Euteleostomi</taxon>
        <taxon>Actinopterygii</taxon>
        <taxon>Neopterygii</taxon>
        <taxon>Teleostei</taxon>
        <taxon>Neoteleostei</taxon>
        <taxon>Acanthomorphata</taxon>
        <taxon>Eupercaria</taxon>
        <taxon>Perciformes</taxon>
        <taxon>Notothenioidei</taxon>
        <taxon>Nototheniidae</taxon>
        <taxon>Dissostichus</taxon>
    </lineage>
</organism>
<dbReference type="GO" id="GO:0004252">
    <property type="term" value="F:serine-type endopeptidase activity"/>
    <property type="evidence" value="ECO:0007669"/>
    <property type="project" value="InterPro"/>
</dbReference>
<feature type="chain" id="PRO_5029875523" description="Peptidase S1 domain-containing protein" evidence="7">
    <location>
        <begin position="25"/>
        <end position="403"/>
    </location>
</feature>
<dbReference type="InterPro" id="IPR043504">
    <property type="entry name" value="Peptidase_S1_PA_chymotrypsin"/>
</dbReference>
<name>A0A7J5YL27_DISMA</name>
<dbReference type="InterPro" id="IPR001254">
    <property type="entry name" value="Trypsin_dom"/>
</dbReference>
<dbReference type="PANTHER" id="PTHR24271">
    <property type="entry name" value="KALLIKREIN-RELATED"/>
    <property type="match status" value="1"/>
</dbReference>
<evidence type="ECO:0000256" key="6">
    <source>
        <dbReference type="SAM" id="MobiDB-lite"/>
    </source>
</evidence>
<proteinExistence type="predicted"/>
<dbReference type="GO" id="GO:0006508">
    <property type="term" value="P:proteolysis"/>
    <property type="evidence" value="ECO:0007669"/>
    <property type="project" value="UniProtKB-KW"/>
</dbReference>
<evidence type="ECO:0000256" key="3">
    <source>
        <dbReference type="ARBA" id="ARBA00022825"/>
    </source>
</evidence>
<dbReference type="AlphaFoldDB" id="A0A7J5YL27"/>
<feature type="signal peptide" evidence="7">
    <location>
        <begin position="1"/>
        <end position="24"/>
    </location>
</feature>
<dbReference type="CDD" id="cd00190">
    <property type="entry name" value="Tryp_SPc"/>
    <property type="match status" value="1"/>
</dbReference>
<feature type="domain" description="Peptidase S1" evidence="8">
    <location>
        <begin position="27"/>
        <end position="259"/>
    </location>
</feature>
<evidence type="ECO:0000256" key="4">
    <source>
        <dbReference type="ARBA" id="ARBA00023157"/>
    </source>
</evidence>
<dbReference type="PRINTS" id="PR00722">
    <property type="entry name" value="CHYMOTRYPSIN"/>
</dbReference>
<evidence type="ECO:0000259" key="8">
    <source>
        <dbReference type="PROSITE" id="PS50240"/>
    </source>
</evidence>
<dbReference type="OrthoDB" id="6755574at2759"/>
<evidence type="ECO:0000256" key="5">
    <source>
        <dbReference type="RuleBase" id="RU363034"/>
    </source>
</evidence>
<keyword evidence="7" id="KW-0732">Signal</keyword>
<evidence type="ECO:0000256" key="2">
    <source>
        <dbReference type="ARBA" id="ARBA00022801"/>
    </source>
</evidence>
<keyword evidence="1 5" id="KW-0645">Protease</keyword>
<dbReference type="Proteomes" id="UP000518266">
    <property type="component" value="Unassembled WGS sequence"/>
</dbReference>
<dbReference type="InterPro" id="IPR033116">
    <property type="entry name" value="TRYPSIN_SER"/>
</dbReference>
<keyword evidence="4" id="KW-1015">Disulfide bond</keyword>
<dbReference type="InterPro" id="IPR018114">
    <property type="entry name" value="TRYPSIN_HIS"/>
</dbReference>
<dbReference type="PROSITE" id="PS51257">
    <property type="entry name" value="PROKAR_LIPOPROTEIN"/>
    <property type="match status" value="1"/>
</dbReference>
<keyword evidence="3 5" id="KW-0720">Serine protease</keyword>
<dbReference type="PROSITE" id="PS00135">
    <property type="entry name" value="TRYPSIN_SER"/>
    <property type="match status" value="1"/>
</dbReference>
<dbReference type="PANTHER" id="PTHR24271:SF52">
    <property type="entry name" value="GRANZYME K"/>
    <property type="match status" value="1"/>
</dbReference>
<keyword evidence="2 5" id="KW-0378">Hydrolase</keyword>
<reference evidence="9 10" key="1">
    <citation type="submission" date="2020-03" db="EMBL/GenBank/DDBJ databases">
        <title>Dissostichus mawsoni Genome sequencing and assembly.</title>
        <authorList>
            <person name="Park H."/>
        </authorList>
    </citation>
    <scope>NUCLEOTIDE SEQUENCE [LARGE SCALE GENOMIC DNA]</scope>
    <source>
        <strain evidence="9">DM0001</strain>
        <tissue evidence="9">Muscle</tissue>
    </source>
</reference>
<evidence type="ECO:0000256" key="1">
    <source>
        <dbReference type="ARBA" id="ARBA00022670"/>
    </source>
</evidence>
<dbReference type="InterPro" id="IPR001314">
    <property type="entry name" value="Peptidase_S1A"/>
</dbReference>
<dbReference type="FunFam" id="2.40.10.10:FF:000036">
    <property type="entry name" value="Trypsin beta"/>
    <property type="match status" value="1"/>
</dbReference>
<sequence>MLCPRDFIVFISCVVLLIVQSCHGSEIIGGKEVAPHSLPFMALMQSPYCGGTLIHPKWVLTAAHCNNITKVILGVHSIKGDVKDSRQVRKVKSFPHPCYDATEYINDLMLLKLDKPVKQTKTVKCLPLGDTIKYPAAGTSCLVAGWGKTNNIAKTVSDVLRSVNVTVIDRMECNSPKHYNLKPVITSGQICAGSVVKEVADTCGGDSGGPLLCNGALVGVTSFGKKCGMKKFPVKAKKKIISHTKNADIFFVYFQLVIVAQQNLEALPGGRTRGHSRYSPENVASEPWAPKAPETSGKHTGHKDKGNVRAITSNPHMDMDTIIRNIQYMSRLTEAEETGDDERVHIPGRLLCVWQLICVSVCASVCVSPADRGCALLSTSTGCSFSFYRPTPASYMQQLLRKG</sequence>
<evidence type="ECO:0000256" key="7">
    <source>
        <dbReference type="SAM" id="SignalP"/>
    </source>
</evidence>
<dbReference type="PROSITE" id="PS50240">
    <property type="entry name" value="TRYPSIN_DOM"/>
    <property type="match status" value="1"/>
</dbReference>
<dbReference type="Pfam" id="PF00089">
    <property type="entry name" value="Trypsin"/>
    <property type="match status" value="1"/>
</dbReference>
<gene>
    <name evidence="9" type="ORF">F7725_019158</name>
</gene>
<evidence type="ECO:0000313" key="10">
    <source>
        <dbReference type="Proteomes" id="UP000518266"/>
    </source>
</evidence>